<dbReference type="InterPro" id="IPR051600">
    <property type="entry name" value="Beta-PGM-like"/>
</dbReference>
<dbReference type="InterPro" id="IPR023198">
    <property type="entry name" value="PGP-like_dom2"/>
</dbReference>
<keyword evidence="8" id="KW-1185">Reference proteome</keyword>
<dbReference type="SFLD" id="SFLDS00003">
    <property type="entry name" value="Haloacid_Dehalogenase"/>
    <property type="match status" value="1"/>
</dbReference>
<keyword evidence="7" id="KW-0378">Hydrolase</keyword>
<dbReference type="PANTHER" id="PTHR46193">
    <property type="entry name" value="6-PHOSPHOGLUCONATE PHOSPHATASE"/>
    <property type="match status" value="1"/>
</dbReference>
<feature type="compositionally biased region" description="Polar residues" evidence="6">
    <location>
        <begin position="15"/>
        <end position="27"/>
    </location>
</feature>
<evidence type="ECO:0000313" key="8">
    <source>
        <dbReference type="Proteomes" id="UP000609651"/>
    </source>
</evidence>
<evidence type="ECO:0000256" key="3">
    <source>
        <dbReference type="ARBA" id="ARBA00022723"/>
    </source>
</evidence>
<keyword evidence="3" id="KW-0479">Metal-binding</keyword>
<evidence type="ECO:0000313" key="7">
    <source>
        <dbReference type="EMBL" id="NNJ25418.1"/>
    </source>
</evidence>
<dbReference type="SFLD" id="SFLDG01129">
    <property type="entry name" value="C1.5:_HAD__Beta-PGM__Phosphata"/>
    <property type="match status" value="1"/>
</dbReference>
<comment type="similarity">
    <text evidence="2">Belongs to the HAD-like hydrolase superfamily. CbbY/CbbZ/Gph/YieH family.</text>
</comment>
<dbReference type="CDD" id="cd07505">
    <property type="entry name" value="HAD_BPGM-like"/>
    <property type="match status" value="1"/>
</dbReference>
<organism evidence="7 8">
    <name type="scientific">Alienimonas chondri</name>
    <dbReference type="NCBI Taxonomy" id="2681879"/>
    <lineage>
        <taxon>Bacteria</taxon>
        <taxon>Pseudomonadati</taxon>
        <taxon>Planctomycetota</taxon>
        <taxon>Planctomycetia</taxon>
        <taxon>Planctomycetales</taxon>
        <taxon>Planctomycetaceae</taxon>
        <taxon>Alienimonas</taxon>
    </lineage>
</organism>
<dbReference type="SUPFAM" id="SSF56784">
    <property type="entry name" value="HAD-like"/>
    <property type="match status" value="1"/>
</dbReference>
<dbReference type="InterPro" id="IPR036412">
    <property type="entry name" value="HAD-like_sf"/>
</dbReference>
<feature type="region of interest" description="Disordered" evidence="6">
    <location>
        <begin position="1"/>
        <end position="68"/>
    </location>
</feature>
<keyword evidence="4" id="KW-0460">Magnesium</keyword>
<evidence type="ECO:0000256" key="2">
    <source>
        <dbReference type="ARBA" id="ARBA00006171"/>
    </source>
</evidence>
<evidence type="ECO:0000256" key="6">
    <source>
        <dbReference type="SAM" id="MobiDB-lite"/>
    </source>
</evidence>
<dbReference type="Gene3D" id="1.10.150.240">
    <property type="entry name" value="Putative phosphatase, domain 2"/>
    <property type="match status" value="1"/>
</dbReference>
<evidence type="ECO:0000256" key="1">
    <source>
        <dbReference type="ARBA" id="ARBA00001946"/>
    </source>
</evidence>
<proteinExistence type="inferred from homology"/>
<dbReference type="InterPro" id="IPR006439">
    <property type="entry name" value="HAD-SF_hydro_IA"/>
</dbReference>
<sequence>MATTPTGSPDDKTGQLATSTARPGRNSSPPPEAPKDDESKKGGPGSSGAPIEGEPDDTPSPATVVYNPPDVDPVCVVWDVDGVLVDSYAPHLKSWQQTAEKLGVSYTEEDFLSGFGKTSREHLKENFGASMSDEQIEEIESEKEALYREMVMEEFPAMPGARELIQALKGADFKIALATSGPAANLMLAVRLMKLQPFLSGVISGGDVAKGKPDPEIFLKVAKNCGVKPGRCVVIEDSKFGVQAAKAAGMGVLGLLSTGHDASELTEADRVVESLEGLAADDLRALLPKA</sequence>
<dbReference type="NCBIfam" id="TIGR01549">
    <property type="entry name" value="HAD-SF-IA-v1"/>
    <property type="match status" value="1"/>
</dbReference>
<keyword evidence="5" id="KW-0119">Carbohydrate metabolism</keyword>
<comment type="caution">
    <text evidence="7">The sequence shown here is derived from an EMBL/GenBank/DDBJ whole genome shotgun (WGS) entry which is preliminary data.</text>
</comment>
<dbReference type="PANTHER" id="PTHR46193:SF18">
    <property type="entry name" value="HEXITOL PHOSPHATASE B"/>
    <property type="match status" value="1"/>
</dbReference>
<name>A0ABX1VDP9_9PLAN</name>
<reference evidence="7 8" key="1">
    <citation type="journal article" date="2020" name="Syst. Appl. Microbiol.">
        <title>Alienimonas chondri sp. nov., a novel planctomycete isolated from the biofilm of the red alga Chondrus crispus.</title>
        <authorList>
            <person name="Vitorino I."/>
            <person name="Albuquerque L."/>
            <person name="Wiegand S."/>
            <person name="Kallscheuer N."/>
            <person name="da Costa M.S."/>
            <person name="Lobo-da-Cunha A."/>
            <person name="Jogler C."/>
            <person name="Lage O.M."/>
        </authorList>
    </citation>
    <scope>NUCLEOTIDE SEQUENCE [LARGE SCALE GENOMIC DNA]</scope>
    <source>
        <strain evidence="7 8">LzC2</strain>
    </source>
</reference>
<evidence type="ECO:0000256" key="4">
    <source>
        <dbReference type="ARBA" id="ARBA00022842"/>
    </source>
</evidence>
<gene>
    <name evidence="7" type="primary">gph</name>
    <name evidence="7" type="ORF">LzC2_14880</name>
</gene>
<comment type="cofactor">
    <cofactor evidence="1">
        <name>Mg(2+)</name>
        <dbReference type="ChEBI" id="CHEBI:18420"/>
    </cofactor>
</comment>
<dbReference type="EMBL" id="WTPX01000036">
    <property type="protein sequence ID" value="NNJ25418.1"/>
    <property type="molecule type" value="Genomic_DNA"/>
</dbReference>
<dbReference type="Proteomes" id="UP000609651">
    <property type="component" value="Unassembled WGS sequence"/>
</dbReference>
<dbReference type="Gene3D" id="3.40.50.1000">
    <property type="entry name" value="HAD superfamily/HAD-like"/>
    <property type="match status" value="1"/>
</dbReference>
<protein>
    <submittedName>
        <fullName evidence="7">Phosphoglycolate phosphatase</fullName>
        <ecNumber evidence="7">3.1.3.18</ecNumber>
    </submittedName>
</protein>
<dbReference type="GO" id="GO:0008967">
    <property type="term" value="F:phosphoglycolate phosphatase activity"/>
    <property type="evidence" value="ECO:0007669"/>
    <property type="project" value="UniProtKB-EC"/>
</dbReference>
<evidence type="ECO:0000256" key="5">
    <source>
        <dbReference type="ARBA" id="ARBA00023277"/>
    </source>
</evidence>
<dbReference type="EC" id="3.1.3.18" evidence="7"/>
<dbReference type="NCBIfam" id="TIGR01509">
    <property type="entry name" value="HAD-SF-IA-v3"/>
    <property type="match status" value="1"/>
</dbReference>
<accession>A0ABX1VDP9</accession>
<dbReference type="SFLD" id="SFLDG01135">
    <property type="entry name" value="C1.5.6:_HAD__Beta-PGM__Phospha"/>
    <property type="match status" value="1"/>
</dbReference>
<dbReference type="InterPro" id="IPR023214">
    <property type="entry name" value="HAD_sf"/>
</dbReference>
<dbReference type="Pfam" id="PF00702">
    <property type="entry name" value="Hydrolase"/>
    <property type="match status" value="1"/>
</dbReference>